<evidence type="ECO:0000313" key="1">
    <source>
        <dbReference type="EMBL" id="ULT94324.1"/>
    </source>
</evidence>
<dbReference type="EMBL" id="CP090894">
    <property type="protein sequence ID" value="ULT94324.1"/>
    <property type="molecule type" value="Genomic_DNA"/>
</dbReference>
<evidence type="ECO:0000313" key="2">
    <source>
        <dbReference type="EMBL" id="UMM27556.1"/>
    </source>
</evidence>
<keyword evidence="4" id="KW-1185">Reference proteome</keyword>
<accession>A0AAE9D659</accession>
<reference evidence="1 3" key="2">
    <citation type="submission" date="2022-05" db="EMBL/GenBank/DDBJ databases">
        <title>Chromosome-level reference genomes for two strains of Caenorhabditis briggsae: an improved platform for comparative genomics.</title>
        <authorList>
            <person name="Stevens L."/>
            <person name="Andersen E.C."/>
        </authorList>
    </citation>
    <scope>NUCLEOTIDE SEQUENCE [LARGE SCALE GENOMIC DNA]</scope>
    <source>
        <strain evidence="1">QX1410_ONT</strain>
        <tissue evidence="1">Whole-organism</tissue>
    </source>
</reference>
<evidence type="ECO:0000313" key="3">
    <source>
        <dbReference type="Proteomes" id="UP000827892"/>
    </source>
</evidence>
<evidence type="ECO:0000313" key="4">
    <source>
        <dbReference type="Proteomes" id="UP000829354"/>
    </source>
</evidence>
<dbReference type="Proteomes" id="UP000827892">
    <property type="component" value="Chromosome IV"/>
</dbReference>
<reference evidence="2 4" key="1">
    <citation type="submission" date="2022-04" db="EMBL/GenBank/DDBJ databases">
        <title>Chromosome-level reference genomes for two strains of Caenorhabditis briggsae: an improved platform for comparative genomics.</title>
        <authorList>
            <person name="Stevens L."/>
            <person name="Andersen E."/>
        </authorList>
    </citation>
    <scope>NUCLEOTIDE SEQUENCE [LARGE SCALE GENOMIC DNA]</scope>
    <source>
        <strain evidence="2">VX34</strain>
        <tissue evidence="2">Whole-organism</tissue>
    </source>
</reference>
<gene>
    <name evidence="1" type="ORF">L3Y34_003654</name>
    <name evidence="2" type="ORF">L5515_010804</name>
</gene>
<sequence length="91" mass="10648">MLEVPDGSIVRRESVRYGPFTHPILHPTSTCSKDHAVEFVNRDVWKSAIWVTDSRVAQRAAHPIFAILDRFLPPFSHYPFQLQFFLFLFFV</sequence>
<name>A0AAE9D659_CAEBR</name>
<organism evidence="1 3">
    <name type="scientific">Caenorhabditis briggsae</name>
    <dbReference type="NCBI Taxonomy" id="6238"/>
    <lineage>
        <taxon>Eukaryota</taxon>
        <taxon>Metazoa</taxon>
        <taxon>Ecdysozoa</taxon>
        <taxon>Nematoda</taxon>
        <taxon>Chromadorea</taxon>
        <taxon>Rhabditida</taxon>
        <taxon>Rhabditina</taxon>
        <taxon>Rhabditomorpha</taxon>
        <taxon>Rhabditoidea</taxon>
        <taxon>Rhabditidae</taxon>
        <taxon>Peloderinae</taxon>
        <taxon>Caenorhabditis</taxon>
    </lineage>
</organism>
<protein>
    <submittedName>
        <fullName evidence="1">Uncharacterized protein</fullName>
    </submittedName>
</protein>
<dbReference type="AlphaFoldDB" id="A0AAE9D659"/>
<proteinExistence type="predicted"/>
<dbReference type="EMBL" id="CP092623">
    <property type="protein sequence ID" value="UMM27556.1"/>
    <property type="molecule type" value="Genomic_DNA"/>
</dbReference>
<dbReference type="Proteomes" id="UP000829354">
    <property type="component" value="Chromosome IV"/>
</dbReference>